<proteinExistence type="predicted"/>
<comment type="caution">
    <text evidence="1">The sequence shown here is derived from an EMBL/GenBank/DDBJ whole genome shotgun (WGS) entry which is preliminary data.</text>
</comment>
<gene>
    <name evidence="1" type="ORF">AVEN_126022_1</name>
</gene>
<dbReference type="Proteomes" id="UP000499080">
    <property type="component" value="Unassembled WGS sequence"/>
</dbReference>
<organism evidence="1 2">
    <name type="scientific">Araneus ventricosus</name>
    <name type="common">Orbweaver spider</name>
    <name type="synonym">Epeira ventricosa</name>
    <dbReference type="NCBI Taxonomy" id="182803"/>
    <lineage>
        <taxon>Eukaryota</taxon>
        <taxon>Metazoa</taxon>
        <taxon>Ecdysozoa</taxon>
        <taxon>Arthropoda</taxon>
        <taxon>Chelicerata</taxon>
        <taxon>Arachnida</taxon>
        <taxon>Araneae</taxon>
        <taxon>Araneomorphae</taxon>
        <taxon>Entelegynae</taxon>
        <taxon>Araneoidea</taxon>
        <taxon>Araneidae</taxon>
        <taxon>Araneus</taxon>
    </lineage>
</organism>
<accession>A0A4Y2PEY2</accession>
<feature type="non-terminal residue" evidence="1">
    <location>
        <position position="1"/>
    </location>
</feature>
<dbReference type="AlphaFoldDB" id="A0A4Y2PEY2"/>
<dbReference type="EMBL" id="BGPR01292952">
    <property type="protein sequence ID" value="GBN49914.1"/>
    <property type="molecule type" value="Genomic_DNA"/>
</dbReference>
<reference evidence="1 2" key="1">
    <citation type="journal article" date="2019" name="Sci. Rep.">
        <title>Orb-weaving spider Araneus ventricosus genome elucidates the spidroin gene catalogue.</title>
        <authorList>
            <person name="Kono N."/>
            <person name="Nakamura H."/>
            <person name="Ohtoshi R."/>
            <person name="Moran D.A.P."/>
            <person name="Shinohara A."/>
            <person name="Yoshida Y."/>
            <person name="Fujiwara M."/>
            <person name="Mori M."/>
            <person name="Tomita M."/>
            <person name="Arakawa K."/>
        </authorList>
    </citation>
    <scope>NUCLEOTIDE SEQUENCE [LARGE SCALE GENOMIC DNA]</scope>
</reference>
<evidence type="ECO:0000313" key="2">
    <source>
        <dbReference type="Proteomes" id="UP000499080"/>
    </source>
</evidence>
<sequence length="134" mass="15196">GFYVTLESSVTPRDFFLPGNFGSGYNTDISKTDLWIILRIFRLLFKAWPTNEVAILDLTAHGDVIQNFIFVYDAFFISNEDVYNDKSTRTDIAFHSPMITCCPGGLFDSIRAAELTVTADGRNRRLPELLFVET</sequence>
<protein>
    <submittedName>
        <fullName evidence="1">Uncharacterized protein</fullName>
    </submittedName>
</protein>
<evidence type="ECO:0000313" key="1">
    <source>
        <dbReference type="EMBL" id="GBN49914.1"/>
    </source>
</evidence>
<keyword evidence="2" id="KW-1185">Reference proteome</keyword>
<name>A0A4Y2PEY2_ARAVE</name>